<evidence type="ECO:0000313" key="11">
    <source>
        <dbReference type="EMBL" id="MCR0983779.1"/>
    </source>
</evidence>
<keyword evidence="3" id="KW-1003">Cell membrane</keyword>
<feature type="domain" description="Tripartite ATP-independent periplasmic transporters DctQ component" evidence="10">
    <location>
        <begin position="41"/>
        <end position="168"/>
    </location>
</feature>
<evidence type="ECO:0000259" key="10">
    <source>
        <dbReference type="Pfam" id="PF04290"/>
    </source>
</evidence>
<dbReference type="InterPro" id="IPR055348">
    <property type="entry name" value="DctQ"/>
</dbReference>
<feature type="transmembrane region" description="Helical" evidence="9">
    <location>
        <begin position="25"/>
        <end position="45"/>
    </location>
</feature>
<keyword evidence="2 9" id="KW-0813">Transport</keyword>
<evidence type="ECO:0000256" key="6">
    <source>
        <dbReference type="ARBA" id="ARBA00022989"/>
    </source>
</evidence>
<dbReference type="InterPro" id="IPR007387">
    <property type="entry name" value="TRAP_DctQ"/>
</dbReference>
<accession>A0ABT1X9X9</accession>
<dbReference type="PANTHER" id="PTHR35011:SF10">
    <property type="entry name" value="TRAP TRANSPORTER SMALL PERMEASE PROTEIN"/>
    <property type="match status" value="1"/>
</dbReference>
<dbReference type="Proteomes" id="UP001524642">
    <property type="component" value="Unassembled WGS sequence"/>
</dbReference>
<evidence type="ECO:0000256" key="4">
    <source>
        <dbReference type="ARBA" id="ARBA00022519"/>
    </source>
</evidence>
<comment type="subcellular location">
    <subcellularLocation>
        <location evidence="1 9">Cell inner membrane</location>
        <topology evidence="1 9">Multi-pass membrane protein</topology>
    </subcellularLocation>
</comment>
<keyword evidence="7 9" id="KW-0472">Membrane</keyword>
<name>A0ABT1X9X9_9PROT</name>
<keyword evidence="5 9" id="KW-0812">Transmembrane</keyword>
<reference evidence="11 12" key="1">
    <citation type="submission" date="2022-06" db="EMBL/GenBank/DDBJ databases">
        <title>Roseomonas CN29.</title>
        <authorList>
            <person name="Cheng Y."/>
            <person name="He X."/>
        </authorList>
    </citation>
    <scope>NUCLEOTIDE SEQUENCE [LARGE SCALE GENOMIC DNA]</scope>
    <source>
        <strain evidence="11 12">CN29</strain>
    </source>
</reference>
<evidence type="ECO:0000256" key="2">
    <source>
        <dbReference type="ARBA" id="ARBA00022448"/>
    </source>
</evidence>
<keyword evidence="4 9" id="KW-0997">Cell inner membrane</keyword>
<dbReference type="RefSeq" id="WP_257717445.1">
    <property type="nucleotide sequence ID" value="NZ_JANJOU010000016.1"/>
</dbReference>
<keyword evidence="12" id="KW-1185">Reference proteome</keyword>
<evidence type="ECO:0000256" key="3">
    <source>
        <dbReference type="ARBA" id="ARBA00022475"/>
    </source>
</evidence>
<feature type="transmembrane region" description="Helical" evidence="9">
    <location>
        <begin position="65"/>
        <end position="83"/>
    </location>
</feature>
<feature type="transmembrane region" description="Helical" evidence="9">
    <location>
        <begin position="104"/>
        <end position="125"/>
    </location>
</feature>
<protein>
    <recommendedName>
        <fullName evidence="9">TRAP transporter small permease protein</fullName>
    </recommendedName>
</protein>
<dbReference type="PANTHER" id="PTHR35011">
    <property type="entry name" value="2,3-DIKETO-L-GULONATE TRAP TRANSPORTER SMALL PERMEASE PROTEIN YIAM"/>
    <property type="match status" value="1"/>
</dbReference>
<organism evidence="11 12">
    <name type="scientific">Roseomonas populi</name>
    <dbReference type="NCBI Taxonomy" id="3121582"/>
    <lineage>
        <taxon>Bacteria</taxon>
        <taxon>Pseudomonadati</taxon>
        <taxon>Pseudomonadota</taxon>
        <taxon>Alphaproteobacteria</taxon>
        <taxon>Acetobacterales</taxon>
        <taxon>Roseomonadaceae</taxon>
        <taxon>Roseomonas</taxon>
    </lineage>
</organism>
<comment type="subunit">
    <text evidence="9">The complex comprises the extracytoplasmic solute receptor protein and the two transmembrane proteins.</text>
</comment>
<evidence type="ECO:0000256" key="5">
    <source>
        <dbReference type="ARBA" id="ARBA00022692"/>
    </source>
</evidence>
<comment type="function">
    <text evidence="9">Part of the tripartite ATP-independent periplasmic (TRAP) transport system.</text>
</comment>
<dbReference type="EMBL" id="JANJOU010000016">
    <property type="protein sequence ID" value="MCR0983779.1"/>
    <property type="molecule type" value="Genomic_DNA"/>
</dbReference>
<evidence type="ECO:0000313" key="12">
    <source>
        <dbReference type="Proteomes" id="UP001524642"/>
    </source>
</evidence>
<evidence type="ECO:0000256" key="1">
    <source>
        <dbReference type="ARBA" id="ARBA00004429"/>
    </source>
</evidence>
<keyword evidence="6 9" id="KW-1133">Transmembrane helix</keyword>
<feature type="transmembrane region" description="Helical" evidence="9">
    <location>
        <begin position="145"/>
        <end position="165"/>
    </location>
</feature>
<dbReference type="Pfam" id="PF04290">
    <property type="entry name" value="DctQ"/>
    <property type="match status" value="1"/>
</dbReference>
<proteinExistence type="inferred from homology"/>
<sequence>MSAVVTSPPARAAGLRAVLLRLGDAIAAGCLALCAGALLAIVLINGANVVGRYFLSAPLEWAEELMLFLLVLIVFAGAAAVTWRNQHIRVDILLGYLPRPMRRAATLVTAAVTVALCVAIGRASLEVVSMLLLFDQRSDALEFPVWIPQGFVLAGLGLIALLTLLRLAATGLDLPESGHGEA</sequence>
<evidence type="ECO:0000256" key="8">
    <source>
        <dbReference type="ARBA" id="ARBA00038436"/>
    </source>
</evidence>
<evidence type="ECO:0000256" key="9">
    <source>
        <dbReference type="RuleBase" id="RU369079"/>
    </source>
</evidence>
<gene>
    <name evidence="11" type="ORF">NRP21_17125</name>
</gene>
<evidence type="ECO:0000256" key="7">
    <source>
        <dbReference type="ARBA" id="ARBA00023136"/>
    </source>
</evidence>
<comment type="caution">
    <text evidence="11">The sequence shown here is derived from an EMBL/GenBank/DDBJ whole genome shotgun (WGS) entry which is preliminary data.</text>
</comment>
<comment type="similarity">
    <text evidence="8 9">Belongs to the TRAP transporter small permease family.</text>
</comment>